<reference evidence="2 3" key="1">
    <citation type="submission" date="2015-11" db="EMBL/GenBank/DDBJ databases">
        <title>Exploring the genomic traits of fungus-feeding bacterial genus Collimonas.</title>
        <authorList>
            <person name="Song C."/>
            <person name="Schmidt R."/>
            <person name="de Jager V."/>
            <person name="Krzyzanowska D."/>
            <person name="Jongedijk E."/>
            <person name="Cankar K."/>
            <person name="Beekwilder J."/>
            <person name="van Veen A."/>
            <person name="de Boer W."/>
            <person name="van Veen J.A."/>
            <person name="Garbeva P."/>
        </authorList>
    </citation>
    <scope>NUCLEOTIDE SEQUENCE [LARGE SCALE GENOMIC DNA]</scope>
    <source>
        <strain evidence="2 3">Ter6</strain>
    </source>
</reference>
<dbReference type="GO" id="GO:0003700">
    <property type="term" value="F:DNA-binding transcription factor activity"/>
    <property type="evidence" value="ECO:0007669"/>
    <property type="project" value="InterPro"/>
</dbReference>
<evidence type="ECO:0000313" key="3">
    <source>
        <dbReference type="Proteomes" id="UP000072421"/>
    </source>
</evidence>
<protein>
    <submittedName>
        <fullName evidence="2">MarR family protein</fullName>
    </submittedName>
</protein>
<dbReference type="Gene3D" id="1.10.287.100">
    <property type="match status" value="1"/>
</dbReference>
<organism evidence="2">
    <name type="scientific">Collimonas fungivorans</name>
    <dbReference type="NCBI Taxonomy" id="158899"/>
    <lineage>
        <taxon>Bacteria</taxon>
        <taxon>Pseudomonadati</taxon>
        <taxon>Pseudomonadota</taxon>
        <taxon>Betaproteobacteria</taxon>
        <taxon>Burkholderiales</taxon>
        <taxon>Oxalobacteraceae</taxon>
        <taxon>Collimonas</taxon>
    </lineage>
</organism>
<dbReference type="PROSITE" id="PS50995">
    <property type="entry name" value="HTH_MARR_2"/>
    <property type="match status" value="1"/>
</dbReference>
<proteinExistence type="predicted"/>
<name>A0A127PFE0_9BURK</name>
<evidence type="ECO:0000259" key="1">
    <source>
        <dbReference type="PROSITE" id="PS50995"/>
    </source>
</evidence>
<dbReference type="Proteomes" id="UP000072421">
    <property type="component" value="Chromosome"/>
</dbReference>
<dbReference type="PANTHER" id="PTHR39515:SF2">
    <property type="entry name" value="HTH-TYPE TRANSCRIPTIONAL REGULATOR RV0880"/>
    <property type="match status" value="1"/>
</dbReference>
<dbReference type="Pfam" id="PF12802">
    <property type="entry name" value="MarR_2"/>
    <property type="match status" value="1"/>
</dbReference>
<dbReference type="SMART" id="SM00347">
    <property type="entry name" value="HTH_MARR"/>
    <property type="match status" value="1"/>
</dbReference>
<dbReference type="RefSeq" id="WP_061541073.1">
    <property type="nucleotide sequence ID" value="NZ_CP013232.1"/>
</dbReference>
<dbReference type="InterPro" id="IPR000835">
    <property type="entry name" value="HTH_MarR-typ"/>
</dbReference>
<dbReference type="InterPro" id="IPR052526">
    <property type="entry name" value="HTH-type_Bedaq_tolerance"/>
</dbReference>
<dbReference type="PATRIC" id="fig|158899.10.peg.3872"/>
<dbReference type="Gene3D" id="1.10.10.10">
    <property type="entry name" value="Winged helix-like DNA-binding domain superfamily/Winged helix DNA-binding domain"/>
    <property type="match status" value="1"/>
</dbReference>
<accession>A0A127PFE0</accession>
<sequence>MSMSERPDDPEAARALAVAGEIRVLIGQLRQRLREQSHLGDFSLTQLQVLVWLENEGPATVTSIARAQGMRPQSMGETLAVLKAAGLVSGVPDPDDGRQTILSLTADCREKIKAARAAKDDWLFRAIRSKLTQAEQKQLATGVELLKRLIES</sequence>
<dbReference type="InterPro" id="IPR036388">
    <property type="entry name" value="WH-like_DNA-bd_sf"/>
</dbReference>
<gene>
    <name evidence="2" type="ORF">CFter6_3902</name>
</gene>
<dbReference type="SUPFAM" id="SSF46785">
    <property type="entry name" value="Winged helix' DNA-binding domain"/>
    <property type="match status" value="1"/>
</dbReference>
<feature type="domain" description="HTH marR-type" evidence="1">
    <location>
        <begin position="15"/>
        <end position="151"/>
    </location>
</feature>
<dbReference type="OrthoDB" id="3215377at2"/>
<dbReference type="EMBL" id="CP013232">
    <property type="protein sequence ID" value="AMO96519.1"/>
    <property type="molecule type" value="Genomic_DNA"/>
</dbReference>
<evidence type="ECO:0000313" key="2">
    <source>
        <dbReference type="EMBL" id="AMO96519.1"/>
    </source>
</evidence>
<dbReference type="InterPro" id="IPR036390">
    <property type="entry name" value="WH_DNA-bd_sf"/>
</dbReference>
<dbReference type="AlphaFoldDB" id="A0A127PFE0"/>
<dbReference type="PANTHER" id="PTHR39515">
    <property type="entry name" value="CONSERVED PROTEIN"/>
    <property type="match status" value="1"/>
</dbReference>